<dbReference type="AlphaFoldDB" id="A0A4Q9M8I8"/>
<name>A0A4Q9M8I8_9APHY</name>
<dbReference type="Proteomes" id="UP000292957">
    <property type="component" value="Unassembled WGS sequence"/>
</dbReference>
<dbReference type="GO" id="GO:0005506">
    <property type="term" value="F:iron ion binding"/>
    <property type="evidence" value="ECO:0007669"/>
    <property type="project" value="InterPro"/>
</dbReference>
<accession>A0A4Q9M8I8</accession>
<evidence type="ECO:0000313" key="1">
    <source>
        <dbReference type="EMBL" id="TBU23434.1"/>
    </source>
</evidence>
<gene>
    <name evidence="1" type="ORF">BD311DRAFT_673933</name>
</gene>
<dbReference type="GO" id="GO:0020037">
    <property type="term" value="F:heme binding"/>
    <property type="evidence" value="ECO:0007669"/>
    <property type="project" value="InterPro"/>
</dbReference>
<reference evidence="1" key="1">
    <citation type="submission" date="2019-01" db="EMBL/GenBank/DDBJ databases">
        <title>Draft genome sequences of three monokaryotic isolates of the white-rot basidiomycete fungus Dichomitus squalens.</title>
        <authorList>
            <consortium name="DOE Joint Genome Institute"/>
            <person name="Lopez S.C."/>
            <person name="Andreopoulos B."/>
            <person name="Pangilinan J."/>
            <person name="Lipzen A."/>
            <person name="Riley R."/>
            <person name="Ahrendt S."/>
            <person name="Ng V."/>
            <person name="Barry K."/>
            <person name="Daum C."/>
            <person name="Grigoriev I.V."/>
            <person name="Hilden K.S."/>
            <person name="Makela M.R."/>
            <person name="de Vries R.P."/>
        </authorList>
    </citation>
    <scope>NUCLEOTIDE SEQUENCE [LARGE SCALE GENOMIC DNA]</scope>
    <source>
        <strain evidence="1">OM18370.1</strain>
    </source>
</reference>
<dbReference type="GO" id="GO:0004497">
    <property type="term" value="F:monooxygenase activity"/>
    <property type="evidence" value="ECO:0007669"/>
    <property type="project" value="InterPro"/>
</dbReference>
<proteinExistence type="predicted"/>
<sequence>MVDILRDIVYLNVLGRHMIILGSYPAVSDLLEKRSANYSDRPRTVMGELCIVYSLPGYHIMAY</sequence>
<dbReference type="InterPro" id="IPR036396">
    <property type="entry name" value="Cyt_P450_sf"/>
</dbReference>
<dbReference type="OrthoDB" id="2802867at2759"/>
<organism evidence="1">
    <name type="scientific">Dichomitus squalens</name>
    <dbReference type="NCBI Taxonomy" id="114155"/>
    <lineage>
        <taxon>Eukaryota</taxon>
        <taxon>Fungi</taxon>
        <taxon>Dikarya</taxon>
        <taxon>Basidiomycota</taxon>
        <taxon>Agaricomycotina</taxon>
        <taxon>Agaricomycetes</taxon>
        <taxon>Polyporales</taxon>
        <taxon>Polyporaceae</taxon>
        <taxon>Dichomitus</taxon>
    </lineage>
</organism>
<protein>
    <submittedName>
        <fullName evidence="1">Uncharacterized protein</fullName>
    </submittedName>
</protein>
<dbReference type="GO" id="GO:0016705">
    <property type="term" value="F:oxidoreductase activity, acting on paired donors, with incorporation or reduction of molecular oxygen"/>
    <property type="evidence" value="ECO:0007669"/>
    <property type="project" value="InterPro"/>
</dbReference>
<dbReference type="Gene3D" id="1.10.630.10">
    <property type="entry name" value="Cytochrome P450"/>
    <property type="match status" value="1"/>
</dbReference>
<dbReference type="EMBL" id="ML143505">
    <property type="protein sequence ID" value="TBU23434.1"/>
    <property type="molecule type" value="Genomic_DNA"/>
</dbReference>